<reference evidence="1 2" key="1">
    <citation type="submission" date="2024-06" db="EMBL/GenBank/DDBJ databases">
        <title>Genomic Encyclopedia of Type Strains, Phase IV (KMG-IV): sequencing the most valuable type-strain genomes for metagenomic binning, comparative biology and taxonomic classification.</title>
        <authorList>
            <person name="Goeker M."/>
        </authorList>
    </citation>
    <scope>NUCLEOTIDE SEQUENCE [LARGE SCALE GENOMIC DNA]</scope>
    <source>
        <strain evidence="1 2">DSM 17809</strain>
    </source>
</reference>
<dbReference type="Proteomes" id="UP001549110">
    <property type="component" value="Unassembled WGS sequence"/>
</dbReference>
<dbReference type="CDD" id="cd00093">
    <property type="entry name" value="HTH_XRE"/>
    <property type="match status" value="1"/>
</dbReference>
<accession>A0ABV2EJ38</accession>
<dbReference type="InterPro" id="IPR001387">
    <property type="entry name" value="Cro/C1-type_HTH"/>
</dbReference>
<name>A0ABV2EJ38_9CAUL</name>
<protein>
    <submittedName>
        <fullName evidence="1">Transcriptional regulator with XRE-family HTH domain</fullName>
    </submittedName>
</protein>
<keyword evidence="2" id="KW-1185">Reference proteome</keyword>
<evidence type="ECO:0000313" key="2">
    <source>
        <dbReference type="Proteomes" id="UP001549110"/>
    </source>
</evidence>
<organism evidence="1 2">
    <name type="scientific">Phenylobacterium koreense</name>
    <dbReference type="NCBI Taxonomy" id="266125"/>
    <lineage>
        <taxon>Bacteria</taxon>
        <taxon>Pseudomonadati</taxon>
        <taxon>Pseudomonadota</taxon>
        <taxon>Alphaproteobacteria</taxon>
        <taxon>Caulobacterales</taxon>
        <taxon>Caulobacteraceae</taxon>
        <taxon>Phenylobacterium</taxon>
    </lineage>
</organism>
<gene>
    <name evidence="1" type="ORF">ABID41_002151</name>
</gene>
<evidence type="ECO:0000313" key="1">
    <source>
        <dbReference type="EMBL" id="MET3527056.1"/>
    </source>
</evidence>
<comment type="caution">
    <text evidence="1">The sequence shown here is derived from an EMBL/GenBank/DDBJ whole genome shotgun (WGS) entry which is preliminary data.</text>
</comment>
<dbReference type="EMBL" id="JBEPLU010000001">
    <property type="protein sequence ID" value="MET3527056.1"/>
    <property type="molecule type" value="Genomic_DNA"/>
</dbReference>
<sequence>MHAATPFSEKLDLVLKALSTSRGRLAADLGVDKSLVGRWASGAVTPSAHNLENLTRLVAQRRPGFTMLDWDRDLSSLAEVFGVKANVAAAPDLKANGEAAGGGLPLPGLDLVRMMTERRAGTYEGFWRSTRPSIAMPGEIFHDYGMIRRGPDGLLQFKMGGSGLLFDGWLMPNEGQVFAILFDTVGQTPVFLIFNGVSLHKALQLDGLILAAALNAARTPSAYPVILERIGDLTGDRAADDAHCEELLQLDTKATEETAPEAVRKHLIRDIGPAAVASGAGELFLLSTWANSLSKGLSSGGHLQG</sequence>
<proteinExistence type="predicted"/>
<dbReference type="RefSeq" id="WP_331929125.1">
    <property type="nucleotide sequence ID" value="NZ_JBEPLU010000001.1"/>
</dbReference>